<evidence type="ECO:0000313" key="2">
    <source>
        <dbReference type="EnsemblPlants" id="Solyc12g032940.1.1.1"/>
    </source>
</evidence>
<evidence type="ECO:0000313" key="3">
    <source>
        <dbReference type="Proteomes" id="UP000004994"/>
    </source>
</evidence>
<reference evidence="2" key="1">
    <citation type="journal article" date="2012" name="Nature">
        <title>The tomato genome sequence provides insights into fleshy fruit evolution.</title>
        <authorList>
            <consortium name="Tomato Genome Consortium"/>
        </authorList>
    </citation>
    <scope>NUCLEOTIDE SEQUENCE [LARGE SCALE GENOMIC DNA]</scope>
    <source>
        <strain evidence="2">cv. Heinz 1706</strain>
    </source>
</reference>
<protein>
    <recommendedName>
        <fullName evidence="4">Transmembrane protein</fullName>
    </recommendedName>
</protein>
<dbReference type="PaxDb" id="4081-Solyc12g032940.1.1"/>
<name>A0A3Q7J777_SOLLC</name>
<proteinExistence type="predicted"/>
<dbReference type="InParanoid" id="A0A3Q7J777"/>
<keyword evidence="1" id="KW-0812">Transmembrane</keyword>
<keyword evidence="3" id="KW-1185">Reference proteome</keyword>
<dbReference type="Proteomes" id="UP000004994">
    <property type="component" value="Chromosome 12"/>
</dbReference>
<dbReference type="EnsemblPlants" id="Solyc12g032940.1.1">
    <property type="protein sequence ID" value="Solyc12g032940.1.1.1"/>
    <property type="gene ID" value="Solyc12g032940.1"/>
</dbReference>
<dbReference type="Gramene" id="Solyc12g032940.1.1">
    <property type="protein sequence ID" value="Solyc12g032940.1.1.1"/>
    <property type="gene ID" value="Solyc12g032940.1"/>
</dbReference>
<evidence type="ECO:0008006" key="4">
    <source>
        <dbReference type="Google" id="ProtNLM"/>
    </source>
</evidence>
<evidence type="ECO:0000256" key="1">
    <source>
        <dbReference type="SAM" id="Phobius"/>
    </source>
</evidence>
<accession>A0A3Q7J777</accession>
<dbReference type="AlphaFoldDB" id="A0A3Q7J777"/>
<organism evidence="2">
    <name type="scientific">Solanum lycopersicum</name>
    <name type="common">Tomato</name>
    <name type="synonym">Lycopersicon esculentum</name>
    <dbReference type="NCBI Taxonomy" id="4081"/>
    <lineage>
        <taxon>Eukaryota</taxon>
        <taxon>Viridiplantae</taxon>
        <taxon>Streptophyta</taxon>
        <taxon>Embryophyta</taxon>
        <taxon>Tracheophyta</taxon>
        <taxon>Spermatophyta</taxon>
        <taxon>Magnoliopsida</taxon>
        <taxon>eudicotyledons</taxon>
        <taxon>Gunneridae</taxon>
        <taxon>Pentapetalae</taxon>
        <taxon>asterids</taxon>
        <taxon>lamiids</taxon>
        <taxon>Solanales</taxon>
        <taxon>Solanaceae</taxon>
        <taxon>Solanoideae</taxon>
        <taxon>Solaneae</taxon>
        <taxon>Solanum</taxon>
        <taxon>Solanum subgen. Lycopersicon</taxon>
    </lineage>
</organism>
<keyword evidence="1" id="KW-1133">Transmembrane helix</keyword>
<feature type="transmembrane region" description="Helical" evidence="1">
    <location>
        <begin position="49"/>
        <end position="67"/>
    </location>
</feature>
<keyword evidence="1" id="KW-0472">Membrane</keyword>
<sequence>MLLLLSSSNSRGVVGGQRSEKAEELDIVRSIFSVIFACVSWTFVDVARWSMLLVVVTILLTVWRKCWCCFSLDRNGTGGAISVLLLLLVECCLIT</sequence>
<reference evidence="2" key="2">
    <citation type="submission" date="2019-01" db="UniProtKB">
        <authorList>
            <consortium name="EnsemblPlants"/>
        </authorList>
    </citation>
    <scope>IDENTIFICATION</scope>
    <source>
        <strain evidence="2">cv. Heinz 1706</strain>
    </source>
</reference>